<gene>
    <name evidence="13" type="ORF">T310_2879</name>
</gene>
<evidence type="ECO:0000256" key="11">
    <source>
        <dbReference type="RuleBase" id="RU367069"/>
    </source>
</evidence>
<dbReference type="GeneID" id="25315230"/>
<dbReference type="Gene3D" id="3.50.50.60">
    <property type="entry name" value="FAD/NAD(P)-binding domain"/>
    <property type="match status" value="1"/>
</dbReference>
<comment type="caution">
    <text evidence="13">The sequence shown here is derived from an EMBL/GenBank/DDBJ whole genome shotgun (WGS) entry which is preliminary data.</text>
</comment>
<evidence type="ECO:0000256" key="1">
    <source>
        <dbReference type="ARBA" id="ARBA00002600"/>
    </source>
</evidence>
<keyword evidence="6 11" id="KW-0274">FAD</keyword>
<evidence type="ECO:0000256" key="7">
    <source>
        <dbReference type="ARBA" id="ARBA00023002"/>
    </source>
</evidence>
<evidence type="ECO:0000256" key="9">
    <source>
        <dbReference type="ARBA" id="ARBA00023244"/>
    </source>
</evidence>
<proteinExistence type="inferred from homology"/>
<name>A0A0F4YZV7_RASE3</name>
<accession>A0A0F4YZV7</accession>
<evidence type="ECO:0000256" key="3">
    <source>
        <dbReference type="ARBA" id="ARBA00010551"/>
    </source>
</evidence>
<keyword evidence="8 11" id="KW-0350">Heme biosynthesis</keyword>
<comment type="pathway">
    <text evidence="2 11">Porphyrin-containing compound metabolism; protoporphyrin-IX biosynthesis; protoporphyrin-IX from protoporphyrinogen-IX: step 1/1.</text>
</comment>
<evidence type="ECO:0000256" key="6">
    <source>
        <dbReference type="ARBA" id="ARBA00022827"/>
    </source>
</evidence>
<evidence type="ECO:0000256" key="10">
    <source>
        <dbReference type="ARBA" id="ARBA00047554"/>
    </source>
</evidence>
<evidence type="ECO:0000256" key="5">
    <source>
        <dbReference type="ARBA" id="ARBA00022630"/>
    </source>
</evidence>
<evidence type="ECO:0000313" key="13">
    <source>
        <dbReference type="EMBL" id="KKA23153.1"/>
    </source>
</evidence>
<organism evidence="13 14">
    <name type="scientific">Rasamsonia emersonii (strain ATCC 16479 / CBS 393.64 / IMI 116815)</name>
    <dbReference type="NCBI Taxonomy" id="1408163"/>
    <lineage>
        <taxon>Eukaryota</taxon>
        <taxon>Fungi</taxon>
        <taxon>Dikarya</taxon>
        <taxon>Ascomycota</taxon>
        <taxon>Pezizomycotina</taxon>
        <taxon>Eurotiomycetes</taxon>
        <taxon>Eurotiomycetidae</taxon>
        <taxon>Eurotiales</taxon>
        <taxon>Trichocomaceae</taxon>
        <taxon>Rasamsonia</taxon>
    </lineage>
</organism>
<dbReference type="GO" id="GO:0004729">
    <property type="term" value="F:oxygen-dependent protoporphyrinogen oxidase activity"/>
    <property type="evidence" value="ECO:0007669"/>
    <property type="project" value="UniProtKB-UniRule"/>
</dbReference>
<dbReference type="EC" id="1.3.3.4" evidence="4 11"/>
<evidence type="ECO:0000256" key="4">
    <source>
        <dbReference type="ARBA" id="ARBA00012867"/>
    </source>
</evidence>
<feature type="domain" description="Amine oxidase" evidence="12">
    <location>
        <begin position="45"/>
        <end position="555"/>
    </location>
</feature>
<dbReference type="InterPro" id="IPR002937">
    <property type="entry name" value="Amino_oxidase"/>
</dbReference>
<dbReference type="EMBL" id="LASV01000111">
    <property type="protein sequence ID" value="KKA23153.1"/>
    <property type="molecule type" value="Genomic_DNA"/>
</dbReference>
<dbReference type="GO" id="GO:0005743">
    <property type="term" value="C:mitochondrial inner membrane"/>
    <property type="evidence" value="ECO:0007669"/>
    <property type="project" value="UniProtKB-SubCell"/>
</dbReference>
<keyword evidence="7 11" id="KW-0560">Oxidoreductase</keyword>
<comment type="similarity">
    <text evidence="3 11">Belongs to the protoporphyrinogen/coproporphyrinogen oxidase family. Protoporphyrinogen oxidase subfamily.</text>
</comment>
<dbReference type="PANTHER" id="PTHR42923">
    <property type="entry name" value="PROTOPORPHYRINOGEN OXIDASE"/>
    <property type="match status" value="1"/>
</dbReference>
<dbReference type="Proteomes" id="UP000053958">
    <property type="component" value="Unassembled WGS sequence"/>
</dbReference>
<dbReference type="InterPro" id="IPR004572">
    <property type="entry name" value="Protoporphyrinogen_oxidase"/>
</dbReference>
<keyword evidence="9 11" id="KW-0627">Porphyrin biosynthesis</keyword>
<protein>
    <recommendedName>
        <fullName evidence="4 11">Protoporphyrinogen oxidase</fullName>
        <ecNumber evidence="4 11">1.3.3.4</ecNumber>
    </recommendedName>
</protein>
<keyword evidence="5 11" id="KW-0285">Flavoprotein</keyword>
<comment type="cofactor">
    <cofactor evidence="11">
        <name>FAD</name>
        <dbReference type="ChEBI" id="CHEBI:57692"/>
    </cofactor>
    <text evidence="11">Binds 1 FAD per subunit.</text>
</comment>
<comment type="catalytic activity">
    <reaction evidence="10 11">
        <text>protoporphyrinogen IX + 3 O2 = protoporphyrin IX + 3 H2O2</text>
        <dbReference type="Rhea" id="RHEA:25576"/>
        <dbReference type="ChEBI" id="CHEBI:15379"/>
        <dbReference type="ChEBI" id="CHEBI:16240"/>
        <dbReference type="ChEBI" id="CHEBI:57306"/>
        <dbReference type="ChEBI" id="CHEBI:57307"/>
        <dbReference type="EC" id="1.3.3.4"/>
    </reaction>
</comment>
<dbReference type="PANTHER" id="PTHR42923:SF3">
    <property type="entry name" value="PROTOPORPHYRINOGEN OXIDASE"/>
    <property type="match status" value="1"/>
</dbReference>
<dbReference type="UniPathway" id="UPA00251">
    <property type="reaction ID" value="UER00324"/>
</dbReference>
<reference evidence="13 14" key="1">
    <citation type="submission" date="2015-04" db="EMBL/GenBank/DDBJ databases">
        <authorList>
            <person name="Heijne W.H."/>
            <person name="Fedorova N.D."/>
            <person name="Nierman W.C."/>
            <person name="Vollebregt A.W."/>
            <person name="Zhao Z."/>
            <person name="Wu L."/>
            <person name="Kumar M."/>
            <person name="Stam H."/>
            <person name="van den Berg M.A."/>
            <person name="Pel H.J."/>
        </authorList>
    </citation>
    <scope>NUCLEOTIDE SEQUENCE [LARGE SCALE GENOMIC DNA]</scope>
    <source>
        <strain evidence="13 14">CBS 393.64</strain>
    </source>
</reference>
<dbReference type="GO" id="GO:0006782">
    <property type="term" value="P:protoporphyrinogen IX biosynthetic process"/>
    <property type="evidence" value="ECO:0007669"/>
    <property type="project" value="UniProtKB-UniRule"/>
</dbReference>
<dbReference type="NCBIfam" id="TIGR00562">
    <property type="entry name" value="proto_IX_ox"/>
    <property type="match status" value="1"/>
</dbReference>
<dbReference type="SUPFAM" id="SSF51905">
    <property type="entry name" value="FAD/NAD(P)-binding domain"/>
    <property type="match status" value="1"/>
</dbReference>
<dbReference type="Pfam" id="PF01593">
    <property type="entry name" value="Amino_oxidase"/>
    <property type="match status" value="1"/>
</dbReference>
<dbReference type="SUPFAM" id="SSF54373">
    <property type="entry name" value="FAD-linked reductases, C-terminal domain"/>
    <property type="match status" value="1"/>
</dbReference>
<dbReference type="InterPro" id="IPR050464">
    <property type="entry name" value="Zeta_carotene_desat/Oxidored"/>
</dbReference>
<evidence type="ECO:0000259" key="12">
    <source>
        <dbReference type="Pfam" id="PF01593"/>
    </source>
</evidence>
<comment type="subcellular location">
    <subcellularLocation>
        <location evidence="11">Mitochondrion inner membrane</location>
    </subcellularLocation>
</comment>
<evidence type="ECO:0000313" key="14">
    <source>
        <dbReference type="Proteomes" id="UP000053958"/>
    </source>
</evidence>
<dbReference type="STRING" id="1408163.A0A0F4YZV7"/>
<dbReference type="AlphaFoldDB" id="A0A0F4YZV7"/>
<dbReference type="OrthoDB" id="438553at2759"/>
<sequence length="608" mass="67625">MQKPCLVSHAFRTIRRQLTVLNHGRSRSVHSRAKPFDAAVIGGGITGLTTAYRLAKDPDCTKVTLYEKSSRLGGWLQSETVDVDGGQVVFEYGPRTLRVGMPACLPTLDLLLDLYLEDQILVTSRKSPAATNRYIYYPDHLVRVPSANPNLGVFGNFWNNTKALITEPVFEELMWGMLTEQARPAGEDAYRNQDESVADFVARRTSSKVADNVVSAIYHGIFAGDIYKLSAQTLMGPYRDLEKNEKRVMSSFYELQRDGKRFIATDDMLAMHAVEHERPQDHWRSLSRLVQGSSVLTLKNGLGELVKELTARLKEMPEKVEVLTDTGISAISRNEETSELTVRFGEGNSRTHNRIVATAPAPELAKIILAGAEGDQKVPHRTARLLQQHDYAVTVMVVNLYYDKPDLIPYHGFGYLIPRSIPFDQNPERALGVIFGTDTSAGQDTAPGTKFTVIMGGHWWDGWLESDYPDADSAISMARSLLERHLGIKESPAVAKAQLQRNAIPQHTVGHLSRMDDLSQAVREEFNQRLTLAGNWYNINGIGVTDCISQAYLAASYGVGAHRPDLSGKMTKPLSRLNYRDWDLEGGIATAPVRYFVGTPEDAALYLD</sequence>
<evidence type="ECO:0000256" key="8">
    <source>
        <dbReference type="ARBA" id="ARBA00023133"/>
    </source>
</evidence>
<evidence type="ECO:0000256" key="2">
    <source>
        <dbReference type="ARBA" id="ARBA00005073"/>
    </source>
</evidence>
<dbReference type="RefSeq" id="XP_013329765.1">
    <property type="nucleotide sequence ID" value="XM_013474311.1"/>
</dbReference>
<comment type="function">
    <text evidence="1 11">Catalyzes the 6-electron oxidation of protoporphyrinogen-IX to form protoporphyrin-IX.</text>
</comment>
<keyword evidence="14" id="KW-1185">Reference proteome</keyword>
<dbReference type="InterPro" id="IPR036188">
    <property type="entry name" value="FAD/NAD-bd_sf"/>
</dbReference>